<accession>A0A0L0CM86</accession>
<dbReference type="PANTHER" id="PTHR46512:SF10">
    <property type="entry name" value="FK506-BINDING PROTEIN-LIKE"/>
    <property type="match status" value="1"/>
</dbReference>
<dbReference type="AlphaFoldDB" id="A0A0L0CM86"/>
<evidence type="ECO:0000259" key="1">
    <source>
        <dbReference type="Pfam" id="PF18023"/>
    </source>
</evidence>
<name>A0A0L0CM86_LUCCU</name>
<feature type="domain" description="Bride of doubletime-like TPR" evidence="2">
    <location>
        <begin position="129"/>
        <end position="212"/>
    </location>
</feature>
<evidence type="ECO:0000313" key="4">
    <source>
        <dbReference type="Proteomes" id="UP000037069"/>
    </source>
</evidence>
<dbReference type="InterPro" id="IPR011990">
    <property type="entry name" value="TPR-like_helical_dom_sf"/>
</dbReference>
<evidence type="ECO:0000259" key="2">
    <source>
        <dbReference type="Pfam" id="PF21603"/>
    </source>
</evidence>
<dbReference type="OrthoDB" id="433738at2759"/>
<feature type="domain" description="BDBT FKBP like N-terminal" evidence="1">
    <location>
        <begin position="13"/>
        <end position="120"/>
    </location>
</feature>
<gene>
    <name evidence="3" type="ORF">FF38_13100</name>
</gene>
<dbReference type="PANTHER" id="PTHR46512">
    <property type="entry name" value="PEPTIDYLPROLYL ISOMERASE"/>
    <property type="match status" value="1"/>
</dbReference>
<comment type="caution">
    <text evidence="3">The sequence shown here is derived from an EMBL/GenBank/DDBJ whole genome shotgun (WGS) entry which is preliminary data.</text>
</comment>
<dbReference type="InterPro" id="IPR048919">
    <property type="entry name" value="Bdbt-like_TPR"/>
</dbReference>
<dbReference type="Gene3D" id="2.40.30.320">
    <property type="match status" value="1"/>
</dbReference>
<dbReference type="Pfam" id="PF18023">
    <property type="entry name" value="FKBP_N_2"/>
    <property type="match status" value="1"/>
</dbReference>
<dbReference type="SUPFAM" id="SSF48452">
    <property type="entry name" value="TPR-like"/>
    <property type="match status" value="1"/>
</dbReference>
<evidence type="ECO:0000313" key="3">
    <source>
        <dbReference type="EMBL" id="KNC32574.1"/>
    </source>
</evidence>
<keyword evidence="4" id="KW-1185">Reference proteome</keyword>
<dbReference type="InterPro" id="IPR050754">
    <property type="entry name" value="FKBP4/5/8-like"/>
</dbReference>
<dbReference type="EMBL" id="JRES01000301">
    <property type="protein sequence ID" value="KNC32574.1"/>
    <property type="molecule type" value="Genomic_DNA"/>
</dbReference>
<dbReference type="InterPro" id="IPR040478">
    <property type="entry name" value="FKBP_N_2"/>
</dbReference>
<dbReference type="STRING" id="7375.A0A0L0CM86"/>
<dbReference type="Gene3D" id="1.20.58.80">
    <property type="entry name" value="Phosphotransferase system, lactose/cellobiose-type IIA subunit"/>
    <property type="match status" value="1"/>
</dbReference>
<sequence>MVHKMEWYVGTEWKLERKGLYKKVQALEFTKVEKPHQVAKVIINVEQVENLKDRETQWLNANTLNKDQIMEMGSALTPIDYYLEILVQQMMLGETAECTIKTKTPGEDIKIVLTLQEIKQTKGIQQLTVPEMYELASKYKENGVKMFKKYPIFAHEYFAKAAKCLISYKNFEGLTKKRDGVAGKDMQELFIQIQTNLAACLLNEKRYDDVLYQTSFVDTMNAPSEKSIYRRAMAYYHMHEYELAQKTIEKVVDFKDKKEFANLYQKTKDSWKNSNAQYKGMVQKMFG</sequence>
<dbReference type="Proteomes" id="UP000037069">
    <property type="component" value="Unassembled WGS sequence"/>
</dbReference>
<proteinExistence type="predicted"/>
<organism evidence="3 4">
    <name type="scientific">Lucilia cuprina</name>
    <name type="common">Green bottle fly</name>
    <name type="synonym">Australian sheep blowfly</name>
    <dbReference type="NCBI Taxonomy" id="7375"/>
    <lineage>
        <taxon>Eukaryota</taxon>
        <taxon>Metazoa</taxon>
        <taxon>Ecdysozoa</taxon>
        <taxon>Arthropoda</taxon>
        <taxon>Hexapoda</taxon>
        <taxon>Insecta</taxon>
        <taxon>Pterygota</taxon>
        <taxon>Neoptera</taxon>
        <taxon>Endopterygota</taxon>
        <taxon>Diptera</taxon>
        <taxon>Brachycera</taxon>
        <taxon>Muscomorpha</taxon>
        <taxon>Oestroidea</taxon>
        <taxon>Calliphoridae</taxon>
        <taxon>Luciliinae</taxon>
        <taxon>Lucilia</taxon>
    </lineage>
</organism>
<dbReference type="Pfam" id="PF21603">
    <property type="entry name" value="Bdbt-like_TPR"/>
    <property type="match status" value="1"/>
</dbReference>
<protein>
    <submittedName>
        <fullName evidence="3">Uncharacterized protein</fullName>
    </submittedName>
</protein>
<reference evidence="3 4" key="1">
    <citation type="journal article" date="2015" name="Nat. Commun.">
        <title>Lucilia cuprina genome unlocks parasitic fly biology to underpin future interventions.</title>
        <authorList>
            <person name="Anstead C.A."/>
            <person name="Korhonen P.K."/>
            <person name="Young N.D."/>
            <person name="Hall R.S."/>
            <person name="Jex A.R."/>
            <person name="Murali S.C."/>
            <person name="Hughes D.S."/>
            <person name="Lee S.F."/>
            <person name="Perry T."/>
            <person name="Stroehlein A.J."/>
            <person name="Ansell B.R."/>
            <person name="Breugelmans B."/>
            <person name="Hofmann A."/>
            <person name="Qu J."/>
            <person name="Dugan S."/>
            <person name="Lee S.L."/>
            <person name="Chao H."/>
            <person name="Dinh H."/>
            <person name="Han Y."/>
            <person name="Doddapaneni H.V."/>
            <person name="Worley K.C."/>
            <person name="Muzny D.M."/>
            <person name="Ioannidis P."/>
            <person name="Waterhouse R.M."/>
            <person name="Zdobnov E.M."/>
            <person name="James P.J."/>
            <person name="Bagnall N.H."/>
            <person name="Kotze A.C."/>
            <person name="Gibbs R.A."/>
            <person name="Richards S."/>
            <person name="Batterham P."/>
            <person name="Gasser R.B."/>
        </authorList>
    </citation>
    <scope>NUCLEOTIDE SEQUENCE [LARGE SCALE GENOMIC DNA]</scope>
    <source>
        <strain evidence="3 4">LS</strain>
        <tissue evidence="3">Full body</tissue>
    </source>
</reference>
<dbReference type="OMA" id="WYVGTEW"/>